<feature type="region of interest" description="Disordered" evidence="2">
    <location>
        <begin position="62"/>
        <end position="91"/>
    </location>
</feature>
<dbReference type="InterPro" id="IPR029962">
    <property type="entry name" value="TBL"/>
</dbReference>
<sequence>MVNNTLNFRPLLRQKKRLFWLAVWCTTAYLLLTELRGYHQSQSHPADPISLAKKEVNSKLKQATKFRSSSSNNNNNNNAHPASGPKSKSIQGEGYCSEKEYLEGSWVKRQVPLRDFKEVREAFGLQDLTELKCHAVDDAAPRLPPDPEYTARVLETAQYEWNTTNGCKKYAFDRMAFAKRCLRAKAGVTFIGDSLTEHTWHVITGLMVGSDELFWWDGTPDHNFRLMLRKDHPLAIPLLDAARVGHDRADTPLASFYRDHHVMSRDEMDAAFAGVQGYLPFKERSEEQLKVKWVFEETKWWRWWQKKFTTPIGYDLGKLLPQGPVRPEKSVLIFNVGPHWSRGELAADPEQMSFNAVADGYTKLVAGVLEKLRTLPRNEILAFWRAVSPGDPECEQYPEPVNNRTTHFSVNNPLAEQFNWNAYPEMNRHTSSRLSYQPSTSSVRLRPSPEPLRYLDVWPLSVTRPDAHLKPAIDCMHYCIPSAPNEWISFLWHLMVIDAANDDYIDQEPILPIPAT</sequence>
<proteinExistence type="inferred from homology"/>
<dbReference type="PANTHER" id="PTHR32285">
    <property type="entry name" value="PROTEIN TRICHOME BIREFRINGENCE-LIKE 9-RELATED"/>
    <property type="match status" value="1"/>
</dbReference>
<name>A0A8K0JID1_9TREE</name>
<organism evidence="4 5">
    <name type="scientific">Filobasidium floriforme</name>
    <dbReference type="NCBI Taxonomy" id="5210"/>
    <lineage>
        <taxon>Eukaryota</taxon>
        <taxon>Fungi</taxon>
        <taxon>Dikarya</taxon>
        <taxon>Basidiomycota</taxon>
        <taxon>Agaricomycotina</taxon>
        <taxon>Tremellomycetes</taxon>
        <taxon>Filobasidiales</taxon>
        <taxon>Filobasidiaceae</taxon>
        <taxon>Filobasidium</taxon>
    </lineage>
</organism>
<evidence type="ECO:0000313" key="4">
    <source>
        <dbReference type="EMBL" id="KAG7531012.1"/>
    </source>
</evidence>
<dbReference type="EMBL" id="JABELV010000101">
    <property type="protein sequence ID" value="KAG7531012.1"/>
    <property type="molecule type" value="Genomic_DNA"/>
</dbReference>
<accession>A0A8K0JID1</accession>
<feature type="compositionally biased region" description="Low complexity" evidence="2">
    <location>
        <begin position="68"/>
        <end position="78"/>
    </location>
</feature>
<feature type="domain" description="Trichome birefringence-like C-terminal" evidence="3">
    <location>
        <begin position="331"/>
        <end position="493"/>
    </location>
</feature>
<dbReference type="Proteomes" id="UP000812966">
    <property type="component" value="Unassembled WGS sequence"/>
</dbReference>
<dbReference type="OrthoDB" id="630188at2759"/>
<comment type="similarity">
    <text evidence="1">Belongs to the PC-esterase family. TBL subfamily.</text>
</comment>
<evidence type="ECO:0000256" key="2">
    <source>
        <dbReference type="SAM" id="MobiDB-lite"/>
    </source>
</evidence>
<dbReference type="GO" id="GO:0016413">
    <property type="term" value="F:O-acetyltransferase activity"/>
    <property type="evidence" value="ECO:0007669"/>
    <property type="project" value="InterPro"/>
</dbReference>
<dbReference type="AlphaFoldDB" id="A0A8K0JID1"/>
<reference evidence="4" key="1">
    <citation type="submission" date="2020-04" db="EMBL/GenBank/DDBJ databases">
        <title>Analysis of mating type loci in Filobasidium floriforme.</title>
        <authorList>
            <person name="Nowrousian M."/>
        </authorList>
    </citation>
    <scope>NUCLEOTIDE SEQUENCE</scope>
    <source>
        <strain evidence="4">CBS 6242</strain>
    </source>
</reference>
<protein>
    <recommendedName>
        <fullName evidence="3">Trichome birefringence-like C-terminal domain-containing protein</fullName>
    </recommendedName>
</protein>
<gene>
    <name evidence="4" type="ORF">FFLO_04623</name>
</gene>
<evidence type="ECO:0000259" key="3">
    <source>
        <dbReference type="Pfam" id="PF13839"/>
    </source>
</evidence>
<evidence type="ECO:0000313" key="5">
    <source>
        <dbReference type="Proteomes" id="UP000812966"/>
    </source>
</evidence>
<evidence type="ECO:0000256" key="1">
    <source>
        <dbReference type="ARBA" id="ARBA00007727"/>
    </source>
</evidence>
<comment type="caution">
    <text evidence="4">The sequence shown here is derived from an EMBL/GenBank/DDBJ whole genome shotgun (WGS) entry which is preliminary data.</text>
</comment>
<dbReference type="Pfam" id="PF13839">
    <property type="entry name" value="PC-Esterase"/>
    <property type="match status" value="1"/>
</dbReference>
<keyword evidence="5" id="KW-1185">Reference proteome</keyword>
<dbReference type="PANTHER" id="PTHR32285:SF48">
    <property type="entry name" value="PROTEIN TRICHOME BIREFRINGENCE-LIKE 19"/>
    <property type="match status" value="1"/>
</dbReference>
<dbReference type="InterPro" id="IPR026057">
    <property type="entry name" value="TBL_C"/>
</dbReference>